<organism evidence="2 3">
    <name type="scientific">Pleurodeles waltl</name>
    <name type="common">Iberian ribbed newt</name>
    <dbReference type="NCBI Taxonomy" id="8319"/>
    <lineage>
        <taxon>Eukaryota</taxon>
        <taxon>Metazoa</taxon>
        <taxon>Chordata</taxon>
        <taxon>Craniata</taxon>
        <taxon>Vertebrata</taxon>
        <taxon>Euteleostomi</taxon>
        <taxon>Amphibia</taxon>
        <taxon>Batrachia</taxon>
        <taxon>Caudata</taxon>
        <taxon>Salamandroidea</taxon>
        <taxon>Salamandridae</taxon>
        <taxon>Pleurodelinae</taxon>
        <taxon>Pleurodeles</taxon>
    </lineage>
</organism>
<dbReference type="AlphaFoldDB" id="A0AAV7VPH1"/>
<evidence type="ECO:0000256" key="1">
    <source>
        <dbReference type="SAM" id="MobiDB-lite"/>
    </source>
</evidence>
<sequence>MCSGASSVDAARGCRGVTSSATDGTGGTSGLDNPAPEGPSKEGRIAGTLGTAGLLNSPGDREGESTAADAVNTGAEVRADNNAGRRGHHPNTAQWTGRPGGSNRMKPALL</sequence>
<reference evidence="2" key="1">
    <citation type="journal article" date="2022" name="bioRxiv">
        <title>Sequencing and chromosome-scale assembly of the giantPleurodeles waltlgenome.</title>
        <authorList>
            <person name="Brown T."/>
            <person name="Elewa A."/>
            <person name="Iarovenko S."/>
            <person name="Subramanian E."/>
            <person name="Araus A.J."/>
            <person name="Petzold A."/>
            <person name="Susuki M."/>
            <person name="Suzuki K.-i.T."/>
            <person name="Hayashi T."/>
            <person name="Toyoda A."/>
            <person name="Oliveira C."/>
            <person name="Osipova E."/>
            <person name="Leigh N.D."/>
            <person name="Simon A."/>
            <person name="Yun M.H."/>
        </authorList>
    </citation>
    <scope>NUCLEOTIDE SEQUENCE</scope>
    <source>
        <strain evidence="2">20211129_DDA</strain>
        <tissue evidence="2">Liver</tissue>
    </source>
</reference>
<name>A0AAV7VPH1_PLEWA</name>
<dbReference type="Proteomes" id="UP001066276">
    <property type="component" value="Chromosome 2_1"/>
</dbReference>
<evidence type="ECO:0000313" key="3">
    <source>
        <dbReference type="Proteomes" id="UP001066276"/>
    </source>
</evidence>
<evidence type="ECO:0000313" key="2">
    <source>
        <dbReference type="EMBL" id="KAJ1202163.1"/>
    </source>
</evidence>
<proteinExistence type="predicted"/>
<protein>
    <submittedName>
        <fullName evidence="2">Uncharacterized protein</fullName>
    </submittedName>
</protein>
<accession>A0AAV7VPH1</accession>
<keyword evidence="3" id="KW-1185">Reference proteome</keyword>
<feature type="region of interest" description="Disordered" evidence="1">
    <location>
        <begin position="1"/>
        <end position="110"/>
    </location>
</feature>
<comment type="caution">
    <text evidence="2">The sequence shown here is derived from an EMBL/GenBank/DDBJ whole genome shotgun (WGS) entry which is preliminary data.</text>
</comment>
<gene>
    <name evidence="2" type="ORF">NDU88_005964</name>
</gene>
<dbReference type="EMBL" id="JANPWB010000003">
    <property type="protein sequence ID" value="KAJ1202163.1"/>
    <property type="molecule type" value="Genomic_DNA"/>
</dbReference>